<dbReference type="RefSeq" id="WP_012640130.1">
    <property type="nucleotide sequence ID" value="NC_011916.1"/>
</dbReference>
<dbReference type="GeneID" id="7331476"/>
<feature type="region of interest" description="Disordered" evidence="3">
    <location>
        <begin position="44"/>
        <end position="72"/>
    </location>
</feature>
<dbReference type="InterPro" id="IPR035093">
    <property type="entry name" value="RelE/ParE_toxin_dom_sf"/>
</dbReference>
<proteinExistence type="inferred from homology"/>
<evidence type="ECO:0000313" key="4">
    <source>
        <dbReference type="EMBL" id="ACL94572.1"/>
    </source>
</evidence>
<dbReference type="InterPro" id="IPR007712">
    <property type="entry name" value="RelE/ParE_toxin"/>
</dbReference>
<dbReference type="Pfam" id="PF05016">
    <property type="entry name" value="ParE_toxin"/>
    <property type="match status" value="1"/>
</dbReference>
<evidence type="ECO:0000313" key="5">
    <source>
        <dbReference type="Proteomes" id="UP000001364"/>
    </source>
</evidence>
<dbReference type="KEGG" id="ccs:CCNA_01107"/>
<sequence length="72" mass="8278">MRVTWTDSASRDLRFAYAWIAQDRPTAALKQVRRIWEFAAKLSDFPNLGRPGRRPGTRNWSCRAAPSLSLTE</sequence>
<keyword evidence="5" id="KW-1185">Reference proteome</keyword>
<organism evidence="4 5">
    <name type="scientific">Caulobacter vibrioides (strain NA1000 / CB15N)</name>
    <name type="common">Caulobacter crescentus</name>
    <dbReference type="NCBI Taxonomy" id="565050"/>
    <lineage>
        <taxon>Bacteria</taxon>
        <taxon>Pseudomonadati</taxon>
        <taxon>Pseudomonadota</taxon>
        <taxon>Alphaproteobacteria</taxon>
        <taxon>Caulobacterales</taxon>
        <taxon>Caulobacteraceae</taxon>
        <taxon>Caulobacter</taxon>
    </lineage>
</organism>
<dbReference type="PANTHER" id="PTHR33755">
    <property type="entry name" value="TOXIN PARE1-RELATED"/>
    <property type="match status" value="1"/>
</dbReference>
<reference evidence="4 5" key="1">
    <citation type="journal article" date="2010" name="J. Bacteriol.">
        <title>The genetic basis of laboratory adaptation in Caulobacter crescentus.</title>
        <authorList>
            <person name="Marks M.E."/>
            <person name="Castro-Rojas C.M."/>
            <person name="Teiling C."/>
            <person name="Du L."/>
            <person name="Kapatral V."/>
            <person name="Walunas T.L."/>
            <person name="Crosson S."/>
        </authorList>
    </citation>
    <scope>NUCLEOTIDE SEQUENCE [LARGE SCALE GENOMIC DNA]</scope>
    <source>
        <strain evidence="5">NA1000 / CB15N</strain>
    </source>
</reference>
<dbReference type="AlphaFoldDB" id="A0A0H3C760"/>
<evidence type="ECO:0000256" key="2">
    <source>
        <dbReference type="ARBA" id="ARBA00022649"/>
    </source>
</evidence>
<dbReference type="OrthoDB" id="595470at2"/>
<gene>
    <name evidence="4" type="primary">parE2</name>
    <name evidence="4" type="ordered locus">CCNA_01107</name>
</gene>
<dbReference type="HOGENOM" id="CLU_147162_11_5_5"/>
<protein>
    <submittedName>
        <fullName evidence="4">Toxin protein parE2</fullName>
    </submittedName>
</protein>
<dbReference type="InterPro" id="IPR051803">
    <property type="entry name" value="TA_system_RelE-like_toxin"/>
</dbReference>
<dbReference type="Proteomes" id="UP000001364">
    <property type="component" value="Chromosome"/>
</dbReference>
<evidence type="ECO:0000256" key="1">
    <source>
        <dbReference type="ARBA" id="ARBA00006226"/>
    </source>
</evidence>
<accession>A0A0H3C760</accession>
<keyword evidence="2" id="KW-1277">Toxin-antitoxin system</keyword>
<dbReference type="EMBL" id="CP001340">
    <property type="protein sequence ID" value="ACL94572.1"/>
    <property type="molecule type" value="Genomic_DNA"/>
</dbReference>
<evidence type="ECO:0000256" key="3">
    <source>
        <dbReference type="SAM" id="MobiDB-lite"/>
    </source>
</evidence>
<dbReference type="Gene3D" id="3.30.2310.20">
    <property type="entry name" value="RelE-like"/>
    <property type="match status" value="1"/>
</dbReference>
<comment type="similarity">
    <text evidence="1">Belongs to the RelE toxin family.</text>
</comment>
<dbReference type="PhylomeDB" id="A0A0H3C760"/>
<dbReference type="RefSeq" id="YP_002516480.1">
    <property type="nucleotide sequence ID" value="NC_011916.1"/>
</dbReference>
<name>A0A0H3C760_CAUVN</name>